<dbReference type="Proteomes" id="UP000256269">
    <property type="component" value="Unassembled WGS sequence"/>
</dbReference>
<dbReference type="RefSeq" id="WP_116172714.1">
    <property type="nucleotide sequence ID" value="NZ_CP144375.1"/>
</dbReference>
<reference evidence="1 2" key="1">
    <citation type="submission" date="2018-08" db="EMBL/GenBank/DDBJ databases">
        <title>Genomic Encyclopedia of Archaeal and Bacterial Type Strains, Phase II (KMG-II): from individual species to whole genera.</title>
        <authorList>
            <person name="Goeker M."/>
        </authorList>
    </citation>
    <scope>NUCLEOTIDE SEQUENCE [LARGE SCALE GENOMIC DNA]</scope>
    <source>
        <strain evidence="1 2">DSM 45791</strain>
    </source>
</reference>
<proteinExistence type="predicted"/>
<name>A0A3E0IAY0_9PSEU</name>
<organism evidence="1 2">
    <name type="scientific">Kutzneria buriramensis</name>
    <dbReference type="NCBI Taxonomy" id="1045776"/>
    <lineage>
        <taxon>Bacteria</taxon>
        <taxon>Bacillati</taxon>
        <taxon>Actinomycetota</taxon>
        <taxon>Actinomycetes</taxon>
        <taxon>Pseudonocardiales</taxon>
        <taxon>Pseudonocardiaceae</taxon>
        <taxon>Kutzneria</taxon>
    </lineage>
</organism>
<gene>
    <name evidence="1" type="ORF">BCF44_101914</name>
</gene>
<dbReference type="OrthoDB" id="3696493at2"/>
<evidence type="ECO:0000313" key="2">
    <source>
        <dbReference type="Proteomes" id="UP000256269"/>
    </source>
</evidence>
<evidence type="ECO:0000313" key="1">
    <source>
        <dbReference type="EMBL" id="REH55888.1"/>
    </source>
</evidence>
<dbReference type="AlphaFoldDB" id="A0A3E0IAY0"/>
<keyword evidence="2" id="KW-1185">Reference proteome</keyword>
<comment type="caution">
    <text evidence="1">The sequence shown here is derived from an EMBL/GenBank/DDBJ whole genome shotgun (WGS) entry which is preliminary data.</text>
</comment>
<dbReference type="EMBL" id="QUNO01000001">
    <property type="protein sequence ID" value="REH55888.1"/>
    <property type="molecule type" value="Genomic_DNA"/>
</dbReference>
<protein>
    <submittedName>
        <fullName evidence="1">Uncharacterized protein</fullName>
    </submittedName>
</protein>
<sequence>MSEPRWWVDCLDPFGRDRAMTVIVDRGQVLLVAPPGETAVLSPQQTRRLHRALDHAADTAGGLGE</sequence>
<accession>A0A3E0IAY0</accession>